<gene>
    <name evidence="2" type="ORF">EL18_00195</name>
</gene>
<sequence>MPQRAGRIAAIIGTVGLAALAASLPVKAAGLEPYQMMRSLQVVQDRIADGDHAALPMQTKLLNIIDARLRDAPREAYDDARNLNALLAYASSGGNPATIREVFATLSLEGDLRTIGDGLLSYALGDPNRARAALGGVNPLDLPNAVGAPLGLVAGSLLMRDTPQRALELFDQTRLMAPGTLLEEAALRRTLDATAILGDAERFARAARQYVSRFIHSPYASQFAESLVAGIVAMRDRIDLEEVAQIADRMSNEQARVIYLRIARQAAIDGHEGLLAFASEQAEKKPSDPGKPQPQDPRAILYESAASVTKENVNEVLATLQSIDEKRLSASDKELLRAAKAIARSVIEPPVITVEASMAPQPAQMDENDEASLVPASATAPTAPDAEGTYLQDARKKLEAIDRLLEEKR</sequence>
<evidence type="ECO:0000313" key="2">
    <source>
        <dbReference type="EMBL" id="KFB09180.1"/>
    </source>
</evidence>
<dbReference type="EMBL" id="JMQM01000001">
    <property type="protein sequence ID" value="KFB09180.1"/>
    <property type="molecule type" value="Genomic_DNA"/>
</dbReference>
<dbReference type="PATRIC" id="fig|472175.3.peg.202"/>
<name>A0A084U894_9HYPH</name>
<organism evidence="2 3">
    <name type="scientific">Nitratireductor basaltis</name>
    <dbReference type="NCBI Taxonomy" id="472175"/>
    <lineage>
        <taxon>Bacteria</taxon>
        <taxon>Pseudomonadati</taxon>
        <taxon>Pseudomonadota</taxon>
        <taxon>Alphaproteobacteria</taxon>
        <taxon>Hyphomicrobiales</taxon>
        <taxon>Phyllobacteriaceae</taxon>
        <taxon>Nitratireductor</taxon>
    </lineage>
</organism>
<dbReference type="Proteomes" id="UP000053675">
    <property type="component" value="Unassembled WGS sequence"/>
</dbReference>
<reference evidence="2 3" key="1">
    <citation type="submission" date="2014-05" db="EMBL/GenBank/DDBJ databases">
        <title>Draft Genome Sequence of Nitratireductor basaltis Strain UMTGB225, A Marine Bacterium Isolated from Green Barrel Tunicate.</title>
        <authorList>
            <person name="Gan H.Y."/>
        </authorList>
    </citation>
    <scope>NUCLEOTIDE SEQUENCE [LARGE SCALE GENOMIC DNA]</scope>
    <source>
        <strain evidence="2 3">UMTGB225</strain>
    </source>
</reference>
<dbReference type="eggNOG" id="ENOG502ZART">
    <property type="taxonomic scope" value="Bacteria"/>
</dbReference>
<comment type="caution">
    <text evidence="2">The sequence shown here is derived from an EMBL/GenBank/DDBJ whole genome shotgun (WGS) entry which is preliminary data.</text>
</comment>
<dbReference type="AlphaFoldDB" id="A0A084U894"/>
<dbReference type="OrthoDB" id="9812933at2"/>
<evidence type="ECO:0000256" key="1">
    <source>
        <dbReference type="SAM" id="MobiDB-lite"/>
    </source>
</evidence>
<keyword evidence="3" id="KW-1185">Reference proteome</keyword>
<feature type="region of interest" description="Disordered" evidence="1">
    <location>
        <begin position="363"/>
        <end position="390"/>
    </location>
</feature>
<proteinExistence type="predicted"/>
<protein>
    <submittedName>
        <fullName evidence="2">Chemotaxis protein</fullName>
    </submittedName>
</protein>
<accession>A0A084U894</accession>
<feature type="compositionally biased region" description="Low complexity" evidence="1">
    <location>
        <begin position="371"/>
        <end position="386"/>
    </location>
</feature>
<dbReference type="RefSeq" id="WP_036478836.1">
    <property type="nucleotide sequence ID" value="NZ_JMQM01000001.1"/>
</dbReference>
<evidence type="ECO:0000313" key="3">
    <source>
        <dbReference type="Proteomes" id="UP000053675"/>
    </source>
</evidence>
<dbReference type="STRING" id="472175.EL18_00195"/>